<organism evidence="2 3">
    <name type="scientific">Pseudozyma flocculosa</name>
    <dbReference type="NCBI Taxonomy" id="84751"/>
    <lineage>
        <taxon>Eukaryota</taxon>
        <taxon>Fungi</taxon>
        <taxon>Dikarya</taxon>
        <taxon>Basidiomycota</taxon>
        <taxon>Ustilaginomycotina</taxon>
        <taxon>Ustilaginomycetes</taxon>
        <taxon>Ustilaginales</taxon>
        <taxon>Ustilaginaceae</taxon>
        <taxon>Pseudozyma</taxon>
    </lineage>
</organism>
<evidence type="ECO:0000313" key="1">
    <source>
        <dbReference type="EMBL" id="SPO42236.1"/>
    </source>
</evidence>
<reference evidence="2 3" key="1">
    <citation type="submission" date="2018-03" db="EMBL/GenBank/DDBJ databases">
        <authorList>
            <person name="Guldener U."/>
        </authorList>
    </citation>
    <scope>NUCLEOTIDE SEQUENCE [LARGE SCALE GENOMIC DNA]</scope>
    <source>
        <strain evidence="2 3">DAOM196992</strain>
    </source>
</reference>
<dbReference type="EMBL" id="OOIP01000068">
    <property type="protein sequence ID" value="SPO42272.1"/>
    <property type="molecule type" value="Genomic_DNA"/>
</dbReference>
<gene>
    <name evidence="1" type="ORF">PSFLO_07719</name>
    <name evidence="2" type="ORF">PSFLO_07755</name>
</gene>
<evidence type="ECO:0000313" key="3">
    <source>
        <dbReference type="Proteomes" id="UP000323386"/>
    </source>
</evidence>
<keyword evidence="3" id="KW-1185">Reference proteome</keyword>
<accession>A0A5C3FCY2</accession>
<protein>
    <submittedName>
        <fullName evidence="2">Uncharacterized protein</fullName>
    </submittedName>
</protein>
<sequence>MLLVAWPSLAILGLDAALPLLAWSSAALPLLAWSSAASPLPCRCLATACLVLPGLAAASLLPDWPSPAILGLAAAVIDTNAG</sequence>
<dbReference type="Proteomes" id="UP000323386">
    <property type="component" value="Unassembled WGS sequence"/>
</dbReference>
<proteinExistence type="predicted"/>
<evidence type="ECO:0000313" key="2">
    <source>
        <dbReference type="EMBL" id="SPO42272.1"/>
    </source>
</evidence>
<dbReference type="EMBL" id="OOIP01000049">
    <property type="protein sequence ID" value="SPO42236.1"/>
    <property type="molecule type" value="Genomic_DNA"/>
</dbReference>
<name>A0A5C3FCY2_9BASI</name>
<dbReference type="AlphaFoldDB" id="A0A5C3FCY2"/>